<dbReference type="PROSITE" id="PS51892">
    <property type="entry name" value="SUBTILASE"/>
    <property type="match status" value="1"/>
</dbReference>
<dbReference type="PANTHER" id="PTHR43806">
    <property type="entry name" value="PEPTIDASE S8"/>
    <property type="match status" value="1"/>
</dbReference>
<comment type="catalytic activity">
    <reaction evidence="1">
        <text>Release of an N-terminal tripeptide from a polypeptide.</text>
        <dbReference type="EC" id="3.4.14.10"/>
    </reaction>
</comment>
<feature type="domain" description="Peptidase S8/S53" evidence="10">
    <location>
        <begin position="36"/>
        <end position="504"/>
    </location>
</feature>
<dbReference type="InterPro" id="IPR048384">
    <property type="entry name" value="TPPII_GBD"/>
</dbReference>
<evidence type="ECO:0000259" key="10">
    <source>
        <dbReference type="Pfam" id="PF00082"/>
    </source>
</evidence>
<dbReference type="InterPro" id="IPR022229">
    <property type="entry name" value="TPPII_Ig-like-2"/>
</dbReference>
<organism evidence="14 15">
    <name type="scientific">Coccomyxa subellipsoidea</name>
    <dbReference type="NCBI Taxonomy" id="248742"/>
    <lineage>
        <taxon>Eukaryota</taxon>
        <taxon>Viridiplantae</taxon>
        <taxon>Chlorophyta</taxon>
        <taxon>core chlorophytes</taxon>
        <taxon>Trebouxiophyceae</taxon>
        <taxon>Trebouxiophyceae incertae sedis</taxon>
        <taxon>Coccomyxaceae</taxon>
        <taxon>Coccomyxa</taxon>
    </lineage>
</organism>
<evidence type="ECO:0000256" key="3">
    <source>
        <dbReference type="ARBA" id="ARBA00012462"/>
    </source>
</evidence>
<dbReference type="Gene3D" id="2.60.40.3170">
    <property type="match status" value="1"/>
</dbReference>
<dbReference type="Pfam" id="PF21316">
    <property type="entry name" value="TPPII_GBD"/>
    <property type="match status" value="1"/>
</dbReference>
<dbReference type="InterPro" id="IPR015500">
    <property type="entry name" value="Peptidase_S8_subtilisin-rel"/>
</dbReference>
<evidence type="ECO:0000256" key="8">
    <source>
        <dbReference type="PROSITE-ProRule" id="PRU01240"/>
    </source>
</evidence>
<feature type="region of interest" description="Disordered" evidence="9">
    <location>
        <begin position="1177"/>
        <end position="1196"/>
    </location>
</feature>
<keyword evidence="5 8" id="KW-0645">Protease</keyword>
<dbReference type="EMBL" id="JALJOT010000004">
    <property type="protein sequence ID" value="KAK9916107.1"/>
    <property type="molecule type" value="Genomic_DNA"/>
</dbReference>
<feature type="region of interest" description="Disordered" evidence="9">
    <location>
        <begin position="1037"/>
        <end position="1092"/>
    </location>
</feature>
<comment type="caution">
    <text evidence="14">The sequence shown here is derived from an EMBL/GenBank/DDBJ whole genome shotgun (WGS) entry which is preliminary data.</text>
</comment>
<feature type="compositionally biased region" description="Basic and acidic residues" evidence="9">
    <location>
        <begin position="1059"/>
        <end position="1092"/>
    </location>
</feature>
<dbReference type="PROSITE" id="PS00138">
    <property type="entry name" value="SUBTILASE_SER"/>
    <property type="match status" value="1"/>
</dbReference>
<accession>A0ABR2YWU0</accession>
<feature type="compositionally biased region" description="Low complexity" evidence="9">
    <location>
        <begin position="684"/>
        <end position="700"/>
    </location>
</feature>
<dbReference type="InterPro" id="IPR050131">
    <property type="entry name" value="Peptidase_S8_subtilisin-like"/>
</dbReference>
<keyword evidence="6 8" id="KW-0378">Hydrolase</keyword>
<dbReference type="Pfam" id="PF12580">
    <property type="entry name" value="TPPII"/>
    <property type="match status" value="1"/>
</dbReference>
<feature type="region of interest" description="Disordered" evidence="9">
    <location>
        <begin position="682"/>
        <end position="704"/>
    </location>
</feature>
<feature type="domain" description="Tripeptidyl peptidase II second Ig-like" evidence="11">
    <location>
        <begin position="840"/>
        <end position="1025"/>
    </location>
</feature>
<dbReference type="Gene3D" id="3.40.50.200">
    <property type="entry name" value="Peptidase S8/S53 domain"/>
    <property type="match status" value="1"/>
</dbReference>
<dbReference type="Pfam" id="PF21223">
    <property type="entry name" value="TPPII_Ig-like-1"/>
    <property type="match status" value="1"/>
</dbReference>
<name>A0ABR2YWU0_9CHLO</name>
<feature type="domain" description="Tripeptidyl-peptidase II first Ig-like" evidence="12">
    <location>
        <begin position="604"/>
        <end position="678"/>
    </location>
</feature>
<dbReference type="InterPro" id="IPR048383">
    <property type="entry name" value="TPPII_Ig-like-1"/>
</dbReference>
<dbReference type="InterPro" id="IPR046939">
    <property type="entry name" value="TPPII_C_sf"/>
</dbReference>
<keyword evidence="4" id="KW-0031">Aminopeptidase</keyword>
<dbReference type="CDD" id="cd04857">
    <property type="entry name" value="Peptidases_S8_Tripeptidyl_Aminopeptidase_II"/>
    <property type="match status" value="1"/>
</dbReference>
<evidence type="ECO:0000259" key="11">
    <source>
        <dbReference type="Pfam" id="PF12580"/>
    </source>
</evidence>
<dbReference type="InterPro" id="IPR023828">
    <property type="entry name" value="Peptidase_S8_Ser-AS"/>
</dbReference>
<evidence type="ECO:0000259" key="12">
    <source>
        <dbReference type="Pfam" id="PF21223"/>
    </source>
</evidence>
<evidence type="ECO:0000256" key="7">
    <source>
        <dbReference type="ARBA" id="ARBA00022825"/>
    </source>
</evidence>
<proteinExistence type="inferred from homology"/>
<dbReference type="InterPro" id="IPR046940">
    <property type="entry name" value="TPPII_Ig-like_sf"/>
</dbReference>
<evidence type="ECO:0000313" key="14">
    <source>
        <dbReference type="EMBL" id="KAK9916107.1"/>
    </source>
</evidence>
<feature type="domain" description="Tripeptidyl-peptidase II galactose-binding" evidence="13">
    <location>
        <begin position="717"/>
        <end position="805"/>
    </location>
</feature>
<feature type="active site" description="Charge relay system" evidence="8">
    <location>
        <position position="272"/>
    </location>
</feature>
<protein>
    <recommendedName>
        <fullName evidence="3">tripeptidyl-peptidase II</fullName>
        <ecNumber evidence="3">3.4.14.10</ecNumber>
    </recommendedName>
</protein>
<keyword evidence="15" id="KW-1185">Reference proteome</keyword>
<evidence type="ECO:0000259" key="13">
    <source>
        <dbReference type="Pfam" id="PF21316"/>
    </source>
</evidence>
<evidence type="ECO:0000256" key="6">
    <source>
        <dbReference type="ARBA" id="ARBA00022801"/>
    </source>
</evidence>
<gene>
    <name evidence="14" type="ORF">WJX75_008681</name>
</gene>
<evidence type="ECO:0000256" key="5">
    <source>
        <dbReference type="ARBA" id="ARBA00022670"/>
    </source>
</evidence>
<dbReference type="Pfam" id="PF00082">
    <property type="entry name" value="Peptidase_S8"/>
    <property type="match status" value="1"/>
</dbReference>
<evidence type="ECO:0000256" key="2">
    <source>
        <dbReference type="ARBA" id="ARBA00011073"/>
    </source>
</evidence>
<reference evidence="14 15" key="1">
    <citation type="journal article" date="2024" name="Nat. Commun.">
        <title>Phylogenomics reveals the evolutionary origins of lichenization in chlorophyte algae.</title>
        <authorList>
            <person name="Puginier C."/>
            <person name="Libourel C."/>
            <person name="Otte J."/>
            <person name="Skaloud P."/>
            <person name="Haon M."/>
            <person name="Grisel S."/>
            <person name="Petersen M."/>
            <person name="Berrin J.G."/>
            <person name="Delaux P.M."/>
            <person name="Dal Grande F."/>
            <person name="Keller J."/>
        </authorList>
    </citation>
    <scope>NUCLEOTIDE SEQUENCE [LARGE SCALE GENOMIC DNA]</scope>
    <source>
        <strain evidence="14 15">SAG 216-7</strain>
    </source>
</reference>
<dbReference type="Gene3D" id="2.20.25.690">
    <property type="match status" value="1"/>
</dbReference>
<dbReference type="InterPro" id="IPR034051">
    <property type="entry name" value="TPP_II_domain"/>
</dbReference>
<evidence type="ECO:0000256" key="1">
    <source>
        <dbReference type="ARBA" id="ARBA00001910"/>
    </source>
</evidence>
<dbReference type="SUPFAM" id="SSF52743">
    <property type="entry name" value="Subtilisin-like"/>
    <property type="match status" value="1"/>
</dbReference>
<dbReference type="InterPro" id="IPR036852">
    <property type="entry name" value="Peptidase_S8/S53_dom_sf"/>
</dbReference>
<evidence type="ECO:0000313" key="15">
    <source>
        <dbReference type="Proteomes" id="UP001491310"/>
    </source>
</evidence>
<dbReference type="EC" id="3.4.14.10" evidence="3"/>
<evidence type="ECO:0000256" key="4">
    <source>
        <dbReference type="ARBA" id="ARBA00022438"/>
    </source>
</evidence>
<dbReference type="PRINTS" id="PR00723">
    <property type="entry name" value="SUBTILISIN"/>
</dbReference>
<dbReference type="PANTHER" id="PTHR43806:SF14">
    <property type="entry name" value="TRIPEPTIDYL-PEPTIDASE 2"/>
    <property type="match status" value="1"/>
</dbReference>
<keyword evidence="7 8" id="KW-0720">Serine protease</keyword>
<feature type="active site" description="Charge relay system" evidence="8">
    <location>
        <position position="45"/>
    </location>
</feature>
<feature type="active site" description="Charge relay system" evidence="8">
    <location>
        <position position="458"/>
    </location>
</feature>
<sequence>MSSPIAEAPNDVFSAAMPKEEIGALRFIKEHPDYDGRGVVVAIFDTGVDPGAVGLQTTSDGKPKILDLLDCTGSGDVDTSMIVKADEDGQILGLYGNKLKVNPEWRNPSGEWHVGAKRAFELFPGGLKQRSKQERKKRWGQKQREAVTACTAAVASQKKQGDAAAEDGKEFVEELELRVKLLADMEEKFEDFGPMLECVVWHDGEHYRAALDTSELYEPGSTAGALENFKPLTNFRTERQYGVFSSQDSCNFALNIYDEGKVLSIVVDAGSHGTHVAGITAAHHEDSPQLNGIAPGAQIISCKIGDSRLGSMESGVGLTRALIAVIDHKVDLINMSYGEATATPNTGRFITLANEVVYKHNVIFVSSAGNAGPALSTVGAPGGTSSSILSIGAYVSPALAAAGHSVRETLDKGQQYTWSSRGPTQDGHIGVTLSAPGGAIAPVPQWTQQGRQLMNGTSMASPNACGGVALVLSAAKAKGWKATPIRVRRALENTCLPLGGDAPDAVLTYGRGLLQVDKAVEYLEKAVALDERDEVLYEISVRRNDSSAGGRGIYLREPLDSRRAITCTVEVKPTVHEVDAGTENSTGEPGKGLPERRAKLDAEAVRTRLAIEDKLHLEPTQPWVEVPSALLLHSGGRTFEIKVGAGSLPEGLHFAEVCAYDSGAPWRGPLFRVPITVVRPMQVGSQSTPSSGTPSTSPSGAGEDDSSYIARLGWVDFRPGQELRRFVAVPDGATWAELRITAGDHEQPRGFMVRASQLLPHTRYSDTESRSYLALAAHAEERLSFATVAGATLEITLAQFWSSLGPGRLRAEVIFHGLEARREVFLDGSRHNTKLHVRAPFRRERLAPAAKLEKVCIPLRPTEAVLAPLPGARDVLPNGRTIHTLTLTYKLNVAEAGKHAVTLPLLNSYVYDGELEGQMTFLTDANKRLIKVSDIYPEDVQLGKGDYIIRAQLRHDDTGLLEKLKGLTAVLERKLGESVTVPVYSSHVASLKTGKDTFKERGLHAGERAAIFLGPVPEDKLPKDATPGRILVGSLSLSKKESGSGDAPGKVSLSYSVPPKKENGAGKDAADKSSKAEEKDKEKPKTSEERLREAVRDAQVIFLKQLKRDTPEEDGAYLALEKDLLEQHPKHLPLLSARLANTSSLSSAWGAKKSEEVVEAADAVIAAVDETALAKHLARKTPEEGPGAAARKKEAEEQKAALLDALEKKASALLELHPTAPEKSASAESPGEQAPAVPDAFEAAFLELQAWADTTEEKYALLHAKRLARKGRFAGALKALEKSASPEDKPAAKEVLLFRKELFQKLGWQHWAVQEESKIKDCFPPAFPLF</sequence>
<comment type="similarity">
    <text evidence="2 8">Belongs to the peptidase S8 family.</text>
</comment>
<evidence type="ECO:0000256" key="9">
    <source>
        <dbReference type="SAM" id="MobiDB-lite"/>
    </source>
</evidence>
<dbReference type="Gene3D" id="1.25.40.710">
    <property type="match status" value="1"/>
</dbReference>
<dbReference type="InterPro" id="IPR000209">
    <property type="entry name" value="Peptidase_S8/S53_dom"/>
</dbReference>
<dbReference type="Proteomes" id="UP001491310">
    <property type="component" value="Unassembled WGS sequence"/>
</dbReference>